<dbReference type="EMBL" id="CCXZ01000086">
    <property type="protein sequence ID" value="CEG15214.1"/>
    <property type="molecule type" value="Genomic_DNA"/>
</dbReference>
<organism evidence="9 10">
    <name type="scientific">Xanthomonas citri pv. citri</name>
    <dbReference type="NCBI Taxonomy" id="611301"/>
    <lineage>
        <taxon>Bacteria</taxon>
        <taxon>Pseudomonadati</taxon>
        <taxon>Pseudomonadota</taxon>
        <taxon>Gammaproteobacteria</taxon>
        <taxon>Lysobacterales</taxon>
        <taxon>Lysobacteraceae</taxon>
        <taxon>Xanthomonas</taxon>
    </lineage>
</organism>
<dbReference type="GO" id="GO:0005886">
    <property type="term" value="C:plasma membrane"/>
    <property type="evidence" value="ECO:0007669"/>
    <property type="project" value="UniProtKB-SubCell"/>
</dbReference>
<evidence type="ECO:0000256" key="3">
    <source>
        <dbReference type="ARBA" id="ARBA00022692"/>
    </source>
</evidence>
<evidence type="ECO:0000256" key="1">
    <source>
        <dbReference type="ARBA" id="ARBA00004651"/>
    </source>
</evidence>
<dbReference type="SUPFAM" id="SSF52540">
    <property type="entry name" value="P-loop containing nucleoside triphosphate hydrolases"/>
    <property type="match status" value="1"/>
</dbReference>
<dbReference type="InterPro" id="IPR027417">
    <property type="entry name" value="P-loop_NTPase"/>
</dbReference>
<name>A0A0U5FBR8_XANCI</name>
<evidence type="ECO:0000256" key="7">
    <source>
        <dbReference type="SAM" id="Phobius"/>
    </source>
</evidence>
<dbReference type="InterPro" id="IPR051539">
    <property type="entry name" value="T4SS-coupling_protein"/>
</dbReference>
<keyword evidence="5 7" id="KW-0472">Membrane</keyword>
<dbReference type="Proteomes" id="UP000052230">
    <property type="component" value="Unassembled WGS sequence"/>
</dbReference>
<gene>
    <name evidence="9" type="primary">trwB</name>
    <name evidence="9" type="ORF">XAC3562_1760013</name>
</gene>
<evidence type="ECO:0000313" key="10">
    <source>
        <dbReference type="Proteomes" id="UP000052230"/>
    </source>
</evidence>
<evidence type="ECO:0000256" key="5">
    <source>
        <dbReference type="ARBA" id="ARBA00023136"/>
    </source>
</evidence>
<keyword evidence="3 7" id="KW-0812">Transmembrane</keyword>
<evidence type="ECO:0000313" key="9">
    <source>
        <dbReference type="EMBL" id="CEG15214.1"/>
    </source>
</evidence>
<dbReference type="PANTHER" id="PTHR37937">
    <property type="entry name" value="CONJUGATIVE TRANSFER: DNA TRANSPORT"/>
    <property type="match status" value="1"/>
</dbReference>
<comment type="caution">
    <text evidence="9">The sequence shown here is derived from an EMBL/GenBank/DDBJ whole genome shotgun (WGS) entry which is preliminary data.</text>
</comment>
<dbReference type="CDD" id="cd01127">
    <property type="entry name" value="TrwB_TraG_TraD_VirD4"/>
    <property type="match status" value="1"/>
</dbReference>
<dbReference type="Pfam" id="PF10412">
    <property type="entry name" value="TrwB_AAD_bind"/>
    <property type="match status" value="1"/>
</dbReference>
<feature type="domain" description="Type IV secretion system coupling protein TraD DNA-binding" evidence="8">
    <location>
        <begin position="111"/>
        <end position="486"/>
    </location>
</feature>
<keyword evidence="4 7" id="KW-1133">Transmembrane helix</keyword>
<keyword evidence="2" id="KW-1003">Cell membrane</keyword>
<keyword evidence="10" id="KW-1185">Reference proteome</keyword>
<proteinExistence type="predicted"/>
<feature type="region of interest" description="Disordered" evidence="6">
    <location>
        <begin position="431"/>
        <end position="453"/>
    </location>
</feature>
<dbReference type="RefSeq" id="WP_039580787.1">
    <property type="nucleotide sequence ID" value="NZ_CAVLIB010000032.1"/>
</dbReference>
<dbReference type="AlphaFoldDB" id="A0A0U5FBR8"/>
<feature type="transmembrane region" description="Helical" evidence="7">
    <location>
        <begin position="9"/>
        <end position="26"/>
    </location>
</feature>
<dbReference type="InterPro" id="IPR019476">
    <property type="entry name" value="T4SS_TraD_DNA-bd"/>
</dbReference>
<protein>
    <submittedName>
        <fullName evidence="9">Putative conjugal transfer protein</fullName>
    </submittedName>
</protein>
<feature type="transmembrane region" description="Helical" evidence="7">
    <location>
        <begin position="52"/>
        <end position="76"/>
    </location>
</feature>
<dbReference type="Gene3D" id="3.40.50.300">
    <property type="entry name" value="P-loop containing nucleotide triphosphate hydrolases"/>
    <property type="match status" value="2"/>
</dbReference>
<comment type="subcellular location">
    <subcellularLocation>
        <location evidence="1">Cell membrane</location>
        <topology evidence="1">Multi-pass membrane protein</topology>
    </subcellularLocation>
</comment>
<sequence length="506" mass="56656">MDKTERNQLILAMWVLMPFMGWFMAVKKTETLTSPKIKALWQIASHTHEKPVLLLGIVGGILMAALVTWLLVVMLSSPFTGQRFKRFLRGTKIVTVDKLKSLTRERKTQQVTVGDIPVPTAVEPTHILVAGSTGVGKSVVIRGLAYSGILRGDRFVFCDPNGDLVSKFYRQGDKILNPYDTRTEGWTFYNEIRNDYDYKRYALSLVPRGKSAEEEEWCSFGRLLLAECAKKLAMNGSPSIRDLFHWCTIEEPENLKLFLAGTSAESLFVGAEKALASARFVLADKLPEHLEMPTGHFSIRRFLEDDQTGNLFLTWREDMAEALRPLISAWVDVVCTSVLSLPESKSRRIWLSLDELASLEKLASLQDALTKGRKHGLRAIAGLQTVSQLDDLYGNKEAQTLRACFRSLVVLGGANSDPETAEEMSKALGDHEVVREEKSRSAKGANRRDRTDRERVVMPSEIVSMPDLTAIVAFAGDRPIARTKLEFQQFKQQVPSFVERNAAFGG</sequence>
<evidence type="ECO:0000259" key="8">
    <source>
        <dbReference type="Pfam" id="PF10412"/>
    </source>
</evidence>
<reference evidence="9 10" key="1">
    <citation type="submission" date="2014-09" db="EMBL/GenBank/DDBJ databases">
        <authorList>
            <person name="Regsiter A."/>
        </authorList>
    </citation>
    <scope>NUCLEOTIDE SEQUENCE [LARGE SCALE GENOMIC DNA]</scope>
</reference>
<evidence type="ECO:0000256" key="6">
    <source>
        <dbReference type="SAM" id="MobiDB-lite"/>
    </source>
</evidence>
<accession>A0A0U5FBR8</accession>
<dbReference type="PANTHER" id="PTHR37937:SF1">
    <property type="entry name" value="CONJUGATIVE TRANSFER: DNA TRANSPORT"/>
    <property type="match status" value="1"/>
</dbReference>
<evidence type="ECO:0000256" key="4">
    <source>
        <dbReference type="ARBA" id="ARBA00022989"/>
    </source>
</evidence>
<evidence type="ECO:0000256" key="2">
    <source>
        <dbReference type="ARBA" id="ARBA00022475"/>
    </source>
</evidence>